<sequence length="279" mass="31800">MKLFGEFLVEKGLLSEQQLLESVIEQLSVLPSVPEVLHKHGLLGHADLLKALKYQTKHKVDFVRACRILNIWTAQLEAKVQQIVDEQREPIGQIFIKKGLMDSDQLTQALQDFFHNLAADQLKNDHDFKFEKSEPAFFDSLSATPLDESRFEIQVLMAQVKEDSENRRMHASNLVKELSCLKGIFRFIRAEASEKLVEKICSTIQVQAESNSEQSGWDNLWPVADESLTVLWDLADKTSANGSEEAWWSENKSTYHRIYSSLDEITSRNQPGKTVPRAA</sequence>
<proteinExistence type="predicted"/>
<evidence type="ECO:0000313" key="1">
    <source>
        <dbReference type="EMBL" id="UOF00190.1"/>
    </source>
</evidence>
<keyword evidence="2" id="KW-1185">Reference proteome</keyword>
<dbReference type="Proteomes" id="UP000830116">
    <property type="component" value="Chromosome"/>
</dbReference>
<organism evidence="1 2">
    <name type="scientific">Bdellovibrio reynosensis</name>
    <dbReference type="NCBI Taxonomy" id="2835041"/>
    <lineage>
        <taxon>Bacteria</taxon>
        <taxon>Pseudomonadati</taxon>
        <taxon>Bdellovibrionota</taxon>
        <taxon>Bdellovibrionia</taxon>
        <taxon>Bdellovibrionales</taxon>
        <taxon>Pseudobdellovibrionaceae</taxon>
        <taxon>Bdellovibrio</taxon>
    </lineage>
</organism>
<gene>
    <name evidence="1" type="ORF">MNR06_10800</name>
</gene>
<protein>
    <submittedName>
        <fullName evidence="1">Uncharacterized protein</fullName>
    </submittedName>
</protein>
<evidence type="ECO:0000313" key="2">
    <source>
        <dbReference type="Proteomes" id="UP000830116"/>
    </source>
</evidence>
<dbReference type="RefSeq" id="WP_243535913.1">
    <property type="nucleotide sequence ID" value="NZ_CP093442.1"/>
</dbReference>
<dbReference type="EMBL" id="CP093442">
    <property type="protein sequence ID" value="UOF00190.1"/>
    <property type="molecule type" value="Genomic_DNA"/>
</dbReference>
<reference evidence="1" key="1">
    <citation type="submission" date="2022-03" db="EMBL/GenBank/DDBJ databases">
        <title>Genome Identification and Characterization of new species Bdellovibrio reynosense LBG001 sp. nov. from a Mexico soil sample.</title>
        <authorList>
            <person name="Camilli A."/>
            <person name="Ajao Y."/>
            <person name="Guo X."/>
        </authorList>
    </citation>
    <scope>NUCLEOTIDE SEQUENCE</scope>
    <source>
        <strain evidence="1">LBG001</strain>
    </source>
</reference>
<accession>A0ABY4CDD6</accession>
<name>A0ABY4CDD6_9BACT</name>